<accession>A0A016X079</accession>
<name>A0A016X079_9BILA</name>
<gene>
    <name evidence="1" type="primary">Acey_s0432.g1362</name>
    <name evidence="1" type="ORF">Y032_0432g1362</name>
</gene>
<reference evidence="2" key="1">
    <citation type="journal article" date="2015" name="Nat. Genet.">
        <title>The genome and transcriptome of the zoonotic hookworm Ancylostoma ceylanicum identify infection-specific gene families.</title>
        <authorList>
            <person name="Schwarz E.M."/>
            <person name="Hu Y."/>
            <person name="Antoshechkin I."/>
            <person name="Miller M.M."/>
            <person name="Sternberg P.W."/>
            <person name="Aroian R.V."/>
        </authorList>
    </citation>
    <scope>NUCLEOTIDE SEQUENCE</scope>
    <source>
        <strain evidence="2">HY135</strain>
    </source>
</reference>
<dbReference type="AlphaFoldDB" id="A0A016X079"/>
<protein>
    <submittedName>
        <fullName evidence="1">Uncharacterized protein</fullName>
    </submittedName>
</protein>
<proteinExistence type="predicted"/>
<evidence type="ECO:0000313" key="1">
    <source>
        <dbReference type="EMBL" id="EYC45325.1"/>
    </source>
</evidence>
<sequence>MMMQLQSSTMDIETLKTVLQQSNHPATTKQPNYAAMTSHNTPWVKHTTSSVLETPIQELIQSLKALKSPCFFQRPVKTPLVQSAGASSHQIHRPIMWKFAEIHIDSFKKQ</sequence>
<comment type="caution">
    <text evidence="1">The sequence shown here is derived from an EMBL/GenBank/DDBJ whole genome shotgun (WGS) entry which is preliminary data.</text>
</comment>
<organism evidence="1 2">
    <name type="scientific">Ancylostoma ceylanicum</name>
    <dbReference type="NCBI Taxonomy" id="53326"/>
    <lineage>
        <taxon>Eukaryota</taxon>
        <taxon>Metazoa</taxon>
        <taxon>Ecdysozoa</taxon>
        <taxon>Nematoda</taxon>
        <taxon>Chromadorea</taxon>
        <taxon>Rhabditida</taxon>
        <taxon>Rhabditina</taxon>
        <taxon>Rhabditomorpha</taxon>
        <taxon>Strongyloidea</taxon>
        <taxon>Ancylostomatidae</taxon>
        <taxon>Ancylostomatinae</taxon>
        <taxon>Ancylostoma</taxon>
    </lineage>
</organism>
<evidence type="ECO:0000313" key="2">
    <source>
        <dbReference type="Proteomes" id="UP000024635"/>
    </source>
</evidence>
<keyword evidence="2" id="KW-1185">Reference proteome</keyword>
<dbReference type="Proteomes" id="UP000024635">
    <property type="component" value="Unassembled WGS sequence"/>
</dbReference>
<dbReference type="EMBL" id="JARK01000032">
    <property type="protein sequence ID" value="EYC45325.1"/>
    <property type="molecule type" value="Genomic_DNA"/>
</dbReference>